<proteinExistence type="predicted"/>
<reference evidence="1" key="1">
    <citation type="journal article" date="2022" name="Int. J. Mol. Sci.">
        <title>Draft Genome of Tanacetum Coccineum: Genomic Comparison of Closely Related Tanacetum-Family Plants.</title>
        <authorList>
            <person name="Yamashiro T."/>
            <person name="Shiraishi A."/>
            <person name="Nakayama K."/>
            <person name="Satake H."/>
        </authorList>
    </citation>
    <scope>NUCLEOTIDE SEQUENCE</scope>
</reference>
<organism evidence="1 2">
    <name type="scientific">Tanacetum coccineum</name>
    <dbReference type="NCBI Taxonomy" id="301880"/>
    <lineage>
        <taxon>Eukaryota</taxon>
        <taxon>Viridiplantae</taxon>
        <taxon>Streptophyta</taxon>
        <taxon>Embryophyta</taxon>
        <taxon>Tracheophyta</taxon>
        <taxon>Spermatophyta</taxon>
        <taxon>Magnoliopsida</taxon>
        <taxon>eudicotyledons</taxon>
        <taxon>Gunneridae</taxon>
        <taxon>Pentapetalae</taxon>
        <taxon>asterids</taxon>
        <taxon>campanulids</taxon>
        <taxon>Asterales</taxon>
        <taxon>Asteraceae</taxon>
        <taxon>Asteroideae</taxon>
        <taxon>Anthemideae</taxon>
        <taxon>Anthemidinae</taxon>
        <taxon>Tanacetum</taxon>
    </lineage>
</organism>
<dbReference type="Proteomes" id="UP001151760">
    <property type="component" value="Unassembled WGS sequence"/>
</dbReference>
<gene>
    <name evidence="1" type="ORF">Tco_0839791</name>
</gene>
<keyword evidence="2" id="KW-1185">Reference proteome</keyword>
<sequence length="155" mass="17369">MSASTSKFRGENVVFLKLRKEIVEGGGKTVWGEPSAIGTVLEGLTFDVVLDYNGKGLDTVKPVVDWQVQDSFCSSAALDSVKADAGPVAVEKYLSEVFGNWASFRPQYMIGSGNNKDFEEWFFDRNGLMVPWTNERPLEKELNAIIGAWFTLWRY</sequence>
<accession>A0ABQ5ATJ0</accession>
<reference evidence="1" key="2">
    <citation type="submission" date="2022-01" db="EMBL/GenBank/DDBJ databases">
        <authorList>
            <person name="Yamashiro T."/>
            <person name="Shiraishi A."/>
            <person name="Satake H."/>
            <person name="Nakayama K."/>
        </authorList>
    </citation>
    <scope>NUCLEOTIDE SEQUENCE</scope>
</reference>
<evidence type="ECO:0000313" key="2">
    <source>
        <dbReference type="Proteomes" id="UP001151760"/>
    </source>
</evidence>
<comment type="caution">
    <text evidence="1">The sequence shown here is derived from an EMBL/GenBank/DDBJ whole genome shotgun (WGS) entry which is preliminary data.</text>
</comment>
<evidence type="ECO:0000313" key="1">
    <source>
        <dbReference type="EMBL" id="GJT05329.1"/>
    </source>
</evidence>
<dbReference type="EMBL" id="BQNB010012578">
    <property type="protein sequence ID" value="GJT05329.1"/>
    <property type="molecule type" value="Genomic_DNA"/>
</dbReference>
<protein>
    <submittedName>
        <fullName evidence="1">Uncharacterized protein</fullName>
    </submittedName>
</protein>
<name>A0ABQ5ATJ0_9ASTR</name>